<protein>
    <submittedName>
        <fullName evidence="3">Uncharacterized protein</fullName>
    </submittedName>
</protein>
<reference evidence="3 4" key="1">
    <citation type="submission" date="2016-10" db="EMBL/GenBank/DDBJ databases">
        <authorList>
            <person name="de Groot N.N."/>
        </authorList>
    </citation>
    <scope>NUCLEOTIDE SEQUENCE [LARGE SCALE GENOMIC DNA]</scope>
    <source>
        <strain evidence="3 4">AR40</strain>
    </source>
</reference>
<gene>
    <name evidence="3" type="ORF">SAMN04487884_11147</name>
</gene>
<feature type="compositionally biased region" description="Polar residues" evidence="1">
    <location>
        <begin position="51"/>
        <end position="66"/>
    </location>
</feature>
<feature type="region of interest" description="Disordered" evidence="1">
    <location>
        <begin position="44"/>
        <end position="66"/>
    </location>
</feature>
<dbReference type="EMBL" id="FOGJ01000011">
    <property type="protein sequence ID" value="SER79075.1"/>
    <property type="molecule type" value="Genomic_DNA"/>
</dbReference>
<evidence type="ECO:0000256" key="1">
    <source>
        <dbReference type="SAM" id="MobiDB-lite"/>
    </source>
</evidence>
<dbReference type="PROSITE" id="PS51257">
    <property type="entry name" value="PROKAR_LIPOPROTEIN"/>
    <property type="match status" value="1"/>
</dbReference>
<keyword evidence="2" id="KW-0732">Signal</keyword>
<dbReference type="Proteomes" id="UP000182584">
    <property type="component" value="Unassembled WGS sequence"/>
</dbReference>
<accession>A0A1H9S367</accession>
<feature type="compositionally biased region" description="Low complexity" evidence="1">
    <location>
        <begin position="85"/>
        <end position="97"/>
    </location>
</feature>
<dbReference type="AlphaFoldDB" id="A0A1H9S367"/>
<dbReference type="OrthoDB" id="359707at2"/>
<name>A0A1H9S367_BUTFI</name>
<organism evidence="3 4">
    <name type="scientific">Butyrivibrio fibrisolvens</name>
    <dbReference type="NCBI Taxonomy" id="831"/>
    <lineage>
        <taxon>Bacteria</taxon>
        <taxon>Bacillati</taxon>
        <taxon>Bacillota</taxon>
        <taxon>Clostridia</taxon>
        <taxon>Lachnospirales</taxon>
        <taxon>Lachnospiraceae</taxon>
        <taxon>Butyrivibrio</taxon>
    </lineage>
</organism>
<evidence type="ECO:0000313" key="3">
    <source>
        <dbReference type="EMBL" id="SER79075.1"/>
    </source>
</evidence>
<evidence type="ECO:0000313" key="4">
    <source>
        <dbReference type="Proteomes" id="UP000182584"/>
    </source>
</evidence>
<dbReference type="eggNOG" id="ENOG5032T5B">
    <property type="taxonomic scope" value="Bacteria"/>
</dbReference>
<feature type="region of interest" description="Disordered" evidence="1">
    <location>
        <begin position="78"/>
        <end position="112"/>
    </location>
</feature>
<sequence length="232" mass="25328">MKKNICLLYIISLMCIVSGCGDIAPSSRTTSLSPTVGDVLEAGIEAEDSKNTTSEQNTYESENSTSFQDVASDNAASNMDSQDIASSDNSASGRSSGVNENAPLPESVDDSAVLGNSEEGIDIDLTNASATVVYSEVYDMMYFPENYVGKTIKMDGLFTYYYDEAMDKYYFACIIMDATACCSQGIEFELTDDYVYPDDYPEDGGDICVVGTFDTYEEDGFTYCVLRDARLF</sequence>
<dbReference type="RefSeq" id="WP_074755991.1">
    <property type="nucleotide sequence ID" value="NZ_FOGJ01000011.1"/>
</dbReference>
<feature type="signal peptide" evidence="2">
    <location>
        <begin position="1"/>
        <end position="19"/>
    </location>
</feature>
<proteinExistence type="predicted"/>
<evidence type="ECO:0000256" key="2">
    <source>
        <dbReference type="SAM" id="SignalP"/>
    </source>
</evidence>
<feature type="chain" id="PRO_5039308634" evidence="2">
    <location>
        <begin position="20"/>
        <end position="232"/>
    </location>
</feature>